<proteinExistence type="predicted"/>
<feature type="non-terminal residue" evidence="1">
    <location>
        <position position="1"/>
    </location>
</feature>
<gene>
    <name evidence="1" type="ORF">EAG_03649</name>
</gene>
<reference evidence="1 2" key="1">
    <citation type="journal article" date="2010" name="Science">
        <title>Genomic comparison of the ants Camponotus floridanus and Harpegnathos saltator.</title>
        <authorList>
            <person name="Bonasio R."/>
            <person name="Zhang G."/>
            <person name="Ye C."/>
            <person name="Mutti N.S."/>
            <person name="Fang X."/>
            <person name="Qin N."/>
            <person name="Donahue G."/>
            <person name="Yang P."/>
            <person name="Li Q."/>
            <person name="Li C."/>
            <person name="Zhang P."/>
            <person name="Huang Z."/>
            <person name="Berger S.L."/>
            <person name="Reinberg D."/>
            <person name="Wang J."/>
            <person name="Liebig J."/>
        </authorList>
    </citation>
    <scope>NUCLEOTIDE SEQUENCE [LARGE SCALE GENOMIC DNA]</scope>
    <source>
        <strain evidence="2">C129</strain>
    </source>
</reference>
<feature type="non-terminal residue" evidence="1">
    <location>
        <position position="59"/>
    </location>
</feature>
<keyword evidence="2" id="KW-1185">Reference proteome</keyword>
<evidence type="ECO:0000313" key="2">
    <source>
        <dbReference type="Proteomes" id="UP000000311"/>
    </source>
</evidence>
<dbReference type="Proteomes" id="UP000000311">
    <property type="component" value="Unassembled WGS sequence"/>
</dbReference>
<dbReference type="EMBL" id="GL441993">
    <property type="protein sequence ID" value="EFN64033.1"/>
    <property type="molecule type" value="Genomic_DNA"/>
</dbReference>
<evidence type="ECO:0000313" key="1">
    <source>
        <dbReference type="EMBL" id="EFN64033.1"/>
    </source>
</evidence>
<name>E2ARA5_CAMFO</name>
<dbReference type="InParanoid" id="E2ARA5"/>
<sequence length="59" mass="7099">RHLITRLKEYRSNINKSFDNLSVVSMHRLLGHNFNWDDTTILDQELSYKKKLVSEMLHI</sequence>
<accession>E2ARA5</accession>
<organism evidence="2">
    <name type="scientific">Camponotus floridanus</name>
    <name type="common">Florida carpenter ant</name>
    <dbReference type="NCBI Taxonomy" id="104421"/>
    <lineage>
        <taxon>Eukaryota</taxon>
        <taxon>Metazoa</taxon>
        <taxon>Ecdysozoa</taxon>
        <taxon>Arthropoda</taxon>
        <taxon>Hexapoda</taxon>
        <taxon>Insecta</taxon>
        <taxon>Pterygota</taxon>
        <taxon>Neoptera</taxon>
        <taxon>Endopterygota</taxon>
        <taxon>Hymenoptera</taxon>
        <taxon>Apocrita</taxon>
        <taxon>Aculeata</taxon>
        <taxon>Formicoidea</taxon>
        <taxon>Formicidae</taxon>
        <taxon>Formicinae</taxon>
        <taxon>Camponotus</taxon>
    </lineage>
</organism>
<dbReference type="AlphaFoldDB" id="E2ARA5"/>
<protein>
    <submittedName>
        <fullName evidence="1">Uncharacterized protein</fullName>
    </submittedName>
</protein>